<evidence type="ECO:0000313" key="3">
    <source>
        <dbReference type="Proteomes" id="UP000702544"/>
    </source>
</evidence>
<dbReference type="InterPro" id="IPR012902">
    <property type="entry name" value="N_methyl_site"/>
</dbReference>
<dbReference type="NCBIfam" id="TIGR02532">
    <property type="entry name" value="IV_pilin_GFxxxE"/>
    <property type="match status" value="1"/>
</dbReference>
<dbReference type="InterPro" id="IPR045584">
    <property type="entry name" value="Pilin-like"/>
</dbReference>
<dbReference type="EMBL" id="JAACAK010000045">
    <property type="protein sequence ID" value="NIR74485.1"/>
    <property type="molecule type" value="Genomic_DNA"/>
</dbReference>
<feature type="transmembrane region" description="Helical" evidence="1">
    <location>
        <begin position="21"/>
        <end position="43"/>
    </location>
</feature>
<evidence type="ECO:0000256" key="1">
    <source>
        <dbReference type="SAM" id="Phobius"/>
    </source>
</evidence>
<proteinExistence type="predicted"/>
<keyword evidence="1" id="KW-0812">Transmembrane</keyword>
<accession>A0AAE4ZBJ6</accession>
<evidence type="ECO:0000313" key="2">
    <source>
        <dbReference type="EMBL" id="NIR74485.1"/>
    </source>
</evidence>
<dbReference type="SUPFAM" id="SSF54523">
    <property type="entry name" value="Pili subunits"/>
    <property type="match status" value="1"/>
</dbReference>
<gene>
    <name evidence="2" type="ORF">GWO12_05165</name>
</gene>
<comment type="caution">
    <text evidence="2">The sequence shown here is derived from an EMBL/GenBank/DDBJ whole genome shotgun (WGS) entry which is preliminary data.</text>
</comment>
<organism evidence="2 3">
    <name type="scientific">Candidatus Kutchimonas denitrificans</name>
    <dbReference type="NCBI Taxonomy" id="3056748"/>
    <lineage>
        <taxon>Bacteria</taxon>
        <taxon>Pseudomonadati</taxon>
        <taxon>Gemmatimonadota</taxon>
        <taxon>Gemmatimonadia</taxon>
        <taxon>Candidatus Palauibacterales</taxon>
        <taxon>Candidatus Palauibacteraceae</taxon>
        <taxon>Candidatus Kutchimonas</taxon>
    </lineage>
</organism>
<keyword evidence="1" id="KW-0472">Membrane</keyword>
<name>A0AAE4ZBJ6_9BACT</name>
<dbReference type="Pfam" id="PF07963">
    <property type="entry name" value="N_methyl"/>
    <property type="match status" value="1"/>
</dbReference>
<protein>
    <submittedName>
        <fullName evidence="2">Prepilin-type N-terminal cleavage/methylation domain-containing protein</fullName>
    </submittedName>
</protein>
<sequence>MSSRRVSQARPRASWRHGFTLVEVIVVLILLALAAGLVAPAIITREGGKESELARVFSGSQQLAARRGETVRVHVEADGAWRVEGAASIAEGVLASGRLDEFAGPAFTLVVAPIGTCGYDVRSTEAALAFPVDPLTCELNVEGGAP</sequence>
<dbReference type="AlphaFoldDB" id="A0AAE4ZBJ6"/>
<keyword evidence="1" id="KW-1133">Transmembrane helix</keyword>
<dbReference type="PROSITE" id="PS00409">
    <property type="entry name" value="PROKAR_NTER_METHYL"/>
    <property type="match status" value="1"/>
</dbReference>
<reference evidence="2 3" key="1">
    <citation type="submission" date="2020-01" db="EMBL/GenBank/DDBJ databases">
        <title>Genomes assembled from Gulf of Kutch pelagic sediment metagenomes.</title>
        <authorList>
            <person name="Chandrashekar M."/>
            <person name="Mahajan M.S."/>
            <person name="Dave K.J."/>
            <person name="Vatsa P."/>
            <person name="Nathani N.M."/>
        </authorList>
    </citation>
    <scope>NUCLEOTIDE SEQUENCE [LARGE SCALE GENOMIC DNA]</scope>
    <source>
        <strain evidence="2">KS3-K002</strain>
    </source>
</reference>
<dbReference type="Proteomes" id="UP000702544">
    <property type="component" value="Unassembled WGS sequence"/>
</dbReference>